<dbReference type="InterPro" id="IPR004837">
    <property type="entry name" value="NaCa_Exmemb"/>
</dbReference>
<evidence type="ECO:0000256" key="5">
    <source>
        <dbReference type="SAM" id="Phobius"/>
    </source>
</evidence>
<dbReference type="Gene3D" id="1.20.1420.30">
    <property type="entry name" value="NCX, central ion-binding region"/>
    <property type="match status" value="1"/>
</dbReference>
<feature type="transmembrane region" description="Helical" evidence="5">
    <location>
        <begin position="234"/>
        <end position="257"/>
    </location>
</feature>
<evidence type="ECO:0000256" key="4">
    <source>
        <dbReference type="ARBA" id="ARBA00023136"/>
    </source>
</evidence>
<feature type="domain" description="Sodium/calcium exchanger membrane region" evidence="6">
    <location>
        <begin position="3"/>
        <end position="142"/>
    </location>
</feature>
<name>A0A5C5WWG2_9BACT</name>
<dbReference type="PANTHER" id="PTHR10846">
    <property type="entry name" value="SODIUM/POTASSIUM/CALCIUM EXCHANGER"/>
    <property type="match status" value="1"/>
</dbReference>
<feature type="transmembrane region" description="Helical" evidence="5">
    <location>
        <begin position="327"/>
        <end position="346"/>
    </location>
</feature>
<dbReference type="RefSeq" id="WP_146514880.1">
    <property type="nucleotide sequence ID" value="NZ_SJPI01000001.1"/>
</dbReference>
<dbReference type="EMBL" id="SJPI01000001">
    <property type="protein sequence ID" value="TWT54918.1"/>
    <property type="molecule type" value="Genomic_DNA"/>
</dbReference>
<dbReference type="GO" id="GO:0005886">
    <property type="term" value="C:plasma membrane"/>
    <property type="evidence" value="ECO:0007669"/>
    <property type="project" value="TreeGrafter"/>
</dbReference>
<feature type="transmembrane region" description="Helical" evidence="5">
    <location>
        <begin position="33"/>
        <end position="54"/>
    </location>
</feature>
<dbReference type="PANTHER" id="PTHR10846:SF8">
    <property type="entry name" value="INNER MEMBRANE PROTEIN YRBG"/>
    <property type="match status" value="1"/>
</dbReference>
<gene>
    <name evidence="7" type="primary">yrbG_1</name>
    <name evidence="7" type="ORF">Pla22_25720</name>
</gene>
<keyword evidence="3 5" id="KW-1133">Transmembrane helix</keyword>
<dbReference type="GO" id="GO:0006874">
    <property type="term" value="P:intracellular calcium ion homeostasis"/>
    <property type="evidence" value="ECO:0007669"/>
    <property type="project" value="TreeGrafter"/>
</dbReference>
<comment type="caution">
    <text evidence="7">The sequence shown here is derived from an EMBL/GenBank/DDBJ whole genome shotgun (WGS) entry which is preliminary data.</text>
</comment>
<proteinExistence type="predicted"/>
<reference evidence="7 8" key="1">
    <citation type="submission" date="2019-02" db="EMBL/GenBank/DDBJ databases">
        <title>Deep-cultivation of Planctomycetes and their phenomic and genomic characterization uncovers novel biology.</title>
        <authorList>
            <person name="Wiegand S."/>
            <person name="Jogler M."/>
            <person name="Boedeker C."/>
            <person name="Pinto D."/>
            <person name="Vollmers J."/>
            <person name="Rivas-Marin E."/>
            <person name="Kohn T."/>
            <person name="Peeters S.H."/>
            <person name="Heuer A."/>
            <person name="Rast P."/>
            <person name="Oberbeckmann S."/>
            <person name="Bunk B."/>
            <person name="Jeske O."/>
            <person name="Meyerdierks A."/>
            <person name="Storesund J.E."/>
            <person name="Kallscheuer N."/>
            <person name="Luecker S."/>
            <person name="Lage O.M."/>
            <person name="Pohl T."/>
            <person name="Merkel B.J."/>
            <person name="Hornburger P."/>
            <person name="Mueller R.-W."/>
            <person name="Bruemmer F."/>
            <person name="Labrenz M."/>
            <person name="Spormann A.M."/>
            <person name="Op Den Camp H."/>
            <person name="Overmann J."/>
            <person name="Amann R."/>
            <person name="Jetten M.S.M."/>
            <person name="Mascher T."/>
            <person name="Medema M.H."/>
            <person name="Devos D.P."/>
            <person name="Kaster A.-K."/>
            <person name="Ovreas L."/>
            <person name="Rohde M."/>
            <person name="Galperin M.Y."/>
            <person name="Jogler C."/>
        </authorList>
    </citation>
    <scope>NUCLEOTIDE SEQUENCE [LARGE SCALE GENOMIC DNA]</scope>
    <source>
        <strain evidence="7 8">Pla22</strain>
    </source>
</reference>
<dbReference type="NCBIfam" id="TIGR00367">
    <property type="entry name" value="calcium/sodium antiporter"/>
    <property type="match status" value="1"/>
</dbReference>
<dbReference type="OrthoDB" id="9794225at2"/>
<protein>
    <submittedName>
        <fullName evidence="7">Inner membrane protein YrbG</fullName>
    </submittedName>
</protein>
<dbReference type="InterPro" id="IPR004481">
    <property type="entry name" value="K/Na/Ca-exchanger"/>
</dbReference>
<keyword evidence="8" id="KW-1185">Reference proteome</keyword>
<dbReference type="AlphaFoldDB" id="A0A5C5WWG2"/>
<dbReference type="InterPro" id="IPR044880">
    <property type="entry name" value="NCX_ion-bd_dom_sf"/>
</dbReference>
<evidence type="ECO:0000256" key="2">
    <source>
        <dbReference type="ARBA" id="ARBA00022692"/>
    </source>
</evidence>
<evidence type="ECO:0000313" key="7">
    <source>
        <dbReference type="EMBL" id="TWT54918.1"/>
    </source>
</evidence>
<comment type="subcellular location">
    <subcellularLocation>
        <location evidence="1">Membrane</location>
        <topology evidence="1">Multi-pass membrane protein</topology>
    </subcellularLocation>
</comment>
<keyword evidence="4 5" id="KW-0472">Membrane</keyword>
<feature type="domain" description="Sodium/calcium exchanger membrane region" evidence="6">
    <location>
        <begin position="171"/>
        <end position="313"/>
    </location>
</feature>
<feature type="transmembrane region" description="Helical" evidence="5">
    <location>
        <begin position="162"/>
        <end position="183"/>
    </location>
</feature>
<feature type="transmembrane region" description="Helical" evidence="5">
    <location>
        <begin position="66"/>
        <end position="92"/>
    </location>
</feature>
<evidence type="ECO:0000313" key="8">
    <source>
        <dbReference type="Proteomes" id="UP000316598"/>
    </source>
</evidence>
<dbReference type="Pfam" id="PF01699">
    <property type="entry name" value="Na_Ca_ex"/>
    <property type="match status" value="2"/>
</dbReference>
<evidence type="ECO:0000256" key="1">
    <source>
        <dbReference type="ARBA" id="ARBA00004141"/>
    </source>
</evidence>
<dbReference type="Proteomes" id="UP000316598">
    <property type="component" value="Unassembled WGS sequence"/>
</dbReference>
<feature type="transmembrane region" description="Helical" evidence="5">
    <location>
        <begin position="98"/>
        <end position="118"/>
    </location>
</feature>
<dbReference type="GO" id="GO:0005262">
    <property type="term" value="F:calcium channel activity"/>
    <property type="evidence" value="ECO:0007669"/>
    <property type="project" value="TreeGrafter"/>
</dbReference>
<sequence>MVYLWLLLGLVVLVVGAELLVRGAVTLAEVARISPLVIGLTVVAFGTSAPELAVSTVSSLKGDSAIALGNVVGSNLFNVLLILGISSVIVPLSVSSQLVRLDVPIMIGVSVLAWLAALNGKIERWEGIGMLLIFAGYTGWLIRSGRNESHSANPDSEPAARVTWTKLVANVALLAIGLAMLVWGAKLLVDSATAIARAFGVSDIVIGLTIVAAGTSLPELATSIVAAAKGQRDIAVGNVVGSNVFNLLMVLATASVVSGTGVPVASQVIWFDFVVMVMSACLCWPMFFSHATVSRTEGLLLVTLYLAYTLLLIAESQSWPGVANAKAGFAFGVFPIVCIIVSVLAWRSRGDRIEPGAKLETS</sequence>
<accession>A0A5C5WWG2</accession>
<feature type="transmembrane region" description="Helical" evidence="5">
    <location>
        <begin position="269"/>
        <end position="287"/>
    </location>
</feature>
<feature type="transmembrane region" description="Helical" evidence="5">
    <location>
        <begin position="299"/>
        <end position="315"/>
    </location>
</feature>
<evidence type="ECO:0000259" key="6">
    <source>
        <dbReference type="Pfam" id="PF01699"/>
    </source>
</evidence>
<keyword evidence="2 5" id="KW-0812">Transmembrane</keyword>
<organism evidence="7 8">
    <name type="scientific">Rubripirellula amarantea</name>
    <dbReference type="NCBI Taxonomy" id="2527999"/>
    <lineage>
        <taxon>Bacteria</taxon>
        <taxon>Pseudomonadati</taxon>
        <taxon>Planctomycetota</taxon>
        <taxon>Planctomycetia</taxon>
        <taxon>Pirellulales</taxon>
        <taxon>Pirellulaceae</taxon>
        <taxon>Rubripirellula</taxon>
    </lineage>
</organism>
<evidence type="ECO:0000256" key="3">
    <source>
        <dbReference type="ARBA" id="ARBA00022989"/>
    </source>
</evidence>
<dbReference type="GO" id="GO:0008273">
    <property type="term" value="F:calcium, potassium:sodium antiporter activity"/>
    <property type="evidence" value="ECO:0007669"/>
    <property type="project" value="TreeGrafter"/>
</dbReference>